<evidence type="ECO:0000313" key="4">
    <source>
        <dbReference type="EMBL" id="QDX94822.1"/>
    </source>
</evidence>
<dbReference type="OrthoDB" id="2664173at2"/>
<feature type="domain" description="Protein OrfX2/OrfX3/P47" evidence="3">
    <location>
        <begin position="6"/>
        <end position="385"/>
    </location>
</feature>
<accession>A0A518VCU7</accession>
<proteinExistence type="inferred from homology"/>
<dbReference type="SUPFAM" id="SSF101542">
    <property type="entry name" value="Fungal immunomodulatory protein, FIP"/>
    <property type="match status" value="1"/>
</dbReference>
<dbReference type="EMBL" id="CP033464">
    <property type="protein sequence ID" value="QDX94822.1"/>
    <property type="molecule type" value="Genomic_DNA"/>
</dbReference>
<evidence type="ECO:0000259" key="3">
    <source>
        <dbReference type="Pfam" id="PF06597"/>
    </source>
</evidence>
<reference evidence="4 5" key="1">
    <citation type="submission" date="2018-11" db="EMBL/GenBank/DDBJ databases">
        <title>Phylogenetic determinants of toxin gene distribution in genomes of Brevibacillus laterosporus.</title>
        <authorList>
            <person name="Glare T.R."/>
            <person name="Durrant A."/>
            <person name="Berry C."/>
            <person name="Palma L."/>
            <person name="Ormskirk M."/>
            <person name="Cox M.O."/>
        </authorList>
    </citation>
    <scope>NUCLEOTIDE SEQUENCE [LARGE SCALE GENOMIC DNA]</scope>
    <source>
        <strain evidence="4 5">1821L</strain>
    </source>
</reference>
<keyword evidence="1" id="KW-0843">Virulence</keyword>
<dbReference type="InterPro" id="IPR015339">
    <property type="entry name" value="Immunomodulatory_FIP-Fve_fun"/>
</dbReference>
<dbReference type="InterPro" id="IPR036344">
    <property type="entry name" value="FIP_sf"/>
</dbReference>
<evidence type="ECO:0000313" key="5">
    <source>
        <dbReference type="Proteomes" id="UP000319432"/>
    </source>
</evidence>
<dbReference type="GO" id="GO:0030246">
    <property type="term" value="F:carbohydrate binding"/>
    <property type="evidence" value="ECO:0007669"/>
    <property type="project" value="InterPro"/>
</dbReference>
<dbReference type="Pfam" id="PF09259">
    <property type="entry name" value="Fve"/>
    <property type="match status" value="1"/>
</dbReference>
<evidence type="ECO:0000256" key="2">
    <source>
        <dbReference type="ARBA" id="ARBA00035010"/>
    </source>
</evidence>
<dbReference type="Proteomes" id="UP000319432">
    <property type="component" value="Chromosome"/>
</dbReference>
<dbReference type="InterPro" id="IPR053742">
    <property type="entry name" value="Fungal_ImmunoLectin_sf"/>
</dbReference>
<dbReference type="Gene3D" id="2.60.40.1790">
    <property type="entry name" value="Fungal immunomodulatory protein Fve"/>
    <property type="match status" value="1"/>
</dbReference>
<dbReference type="InterPro" id="IPR010567">
    <property type="entry name" value="OrfX2/OrfX3/P47"/>
</dbReference>
<sequence>MVILDTHGWDVVYVGTRDLINKQLRKYMNDNKITFTYEDENTSVTLTFDNWEIVPGGASKLLRVKTLVKEGELIFMGNSTKLDGICPLLELQLGFFQQSNTQKLAFNFLVKGEREGDQREGAVTVLNPDINQVFSQGSMVYTFLNLTLADMFINNKDRVSHIFAELNGSNGISWMQPKDYKYSYYSPTNNQEKGFLVIFSVVTNRDISNLAELIDGAILDNNHETFLVLSEKLFLEHMIMPELPNSFGHGATINHFRFESTSPTSGVIKNNRNISCDTIKSGLIYYYPVMTSLHLKIESNKLHMKASGNCKIEGLSDSYINFNYEAKSTFYYSRNNKKIEFRMENTPKVDTDLDIPVWMWINPIAMGIIYGVASALASSIANNLRINTNTYIGNLSSNVVRWSGMDEEEITDCVLDVAFCIKGTTEELQKAHVFEKWTEGNGWVRGATFSRFPETKVRYQWKINDYFREIIQSPPTGSDGKRTVPCLETPGNNLELYAVDEKNDNLKVKVAEYKSLLTGHEFGSWNIVNFNHTQYVDGLYFNKVPSRKVRYQLSIDRVETAIKDAYPLDFQGRRYVNFLDFNAGRGIPIGSRVQVLAVDDQYDNLRFQVALRN</sequence>
<protein>
    <recommendedName>
        <fullName evidence="3">Protein OrfX2/OrfX3/P47 domain-containing protein</fullName>
    </recommendedName>
</protein>
<dbReference type="GO" id="GO:0002682">
    <property type="term" value="P:regulation of immune system process"/>
    <property type="evidence" value="ECO:0007669"/>
    <property type="project" value="InterPro"/>
</dbReference>
<dbReference type="AlphaFoldDB" id="A0A518VCU7"/>
<gene>
    <name evidence="4" type="ORF">EEL30_22555</name>
</gene>
<name>A0A518VCU7_BRELA</name>
<evidence type="ECO:0000256" key="1">
    <source>
        <dbReference type="ARBA" id="ARBA00023026"/>
    </source>
</evidence>
<organism evidence="4 5">
    <name type="scientific">Brevibacillus laterosporus</name>
    <name type="common">Bacillus laterosporus</name>
    <dbReference type="NCBI Taxonomy" id="1465"/>
    <lineage>
        <taxon>Bacteria</taxon>
        <taxon>Bacillati</taxon>
        <taxon>Bacillota</taxon>
        <taxon>Bacilli</taxon>
        <taxon>Bacillales</taxon>
        <taxon>Paenibacillaceae</taxon>
        <taxon>Brevibacillus</taxon>
    </lineage>
</organism>
<keyword evidence="5" id="KW-1185">Reference proteome</keyword>
<comment type="similarity">
    <text evidence="2">Belongs to the TULIP P47 family.</text>
</comment>
<dbReference type="Pfam" id="PF06597">
    <property type="entry name" value="Clostridium_P47"/>
    <property type="match status" value="1"/>
</dbReference>